<keyword evidence="3" id="KW-1185">Reference proteome</keyword>
<reference evidence="2" key="1">
    <citation type="submission" date="2021-12" db="EMBL/GenBank/DDBJ databases">
        <title>Prjna785345.</title>
        <authorList>
            <person name="Rujirawat T."/>
            <person name="Krajaejun T."/>
        </authorList>
    </citation>
    <scope>NUCLEOTIDE SEQUENCE</scope>
    <source>
        <strain evidence="2">Pi057C3</strain>
    </source>
</reference>
<keyword evidence="1" id="KW-0175">Coiled coil</keyword>
<sequence length="338" mass="38486">MTRSLSDDDGATNNNASHFLELEKRDASAEMPALYHHTLWRPSDDMALPRRAPLALVPPPAMLLRVEHNLVFGRDVIQVPLKVPDRNNEYVNLVLSHREFDVMAVHIPQYDVMQPSDLVEEITRLVKEQAEKHKAKRHVLGVSNQSGDLDTTAIFQARILELEYEVSRLNTKLAASRALQSTLTEENALLRSNLGDLERRCGDMDDWRQERERLKAEAAVAQAESARLSALLQHSHHRIQEISQDMEALRNQATSNKAEVAAITETTMQQVLSVALMRERVLQQSYFDEKKERQVMAEKFFEISGRIRPNSLLVSRNGKEFSFDQVFGPEQSQDAVRG</sequence>
<feature type="coiled-coil region" evidence="1">
    <location>
        <begin position="204"/>
        <end position="259"/>
    </location>
</feature>
<name>A0AAD5LCD4_PYTIN</name>
<gene>
    <name evidence="2" type="ORF">P43SY_011456</name>
</gene>
<organism evidence="2 3">
    <name type="scientific">Pythium insidiosum</name>
    <name type="common">Pythiosis disease agent</name>
    <dbReference type="NCBI Taxonomy" id="114742"/>
    <lineage>
        <taxon>Eukaryota</taxon>
        <taxon>Sar</taxon>
        <taxon>Stramenopiles</taxon>
        <taxon>Oomycota</taxon>
        <taxon>Peronosporomycetes</taxon>
        <taxon>Pythiales</taxon>
        <taxon>Pythiaceae</taxon>
        <taxon>Pythium</taxon>
    </lineage>
</organism>
<dbReference type="AlphaFoldDB" id="A0AAD5LCD4"/>
<accession>A0AAD5LCD4</accession>
<dbReference type="EMBL" id="JAKCXM010000366">
    <property type="protein sequence ID" value="KAJ0395068.1"/>
    <property type="molecule type" value="Genomic_DNA"/>
</dbReference>
<evidence type="ECO:0000313" key="3">
    <source>
        <dbReference type="Proteomes" id="UP001209570"/>
    </source>
</evidence>
<dbReference type="Proteomes" id="UP001209570">
    <property type="component" value="Unassembled WGS sequence"/>
</dbReference>
<evidence type="ECO:0000256" key="1">
    <source>
        <dbReference type="SAM" id="Coils"/>
    </source>
</evidence>
<comment type="caution">
    <text evidence="2">The sequence shown here is derived from an EMBL/GenBank/DDBJ whole genome shotgun (WGS) entry which is preliminary data.</text>
</comment>
<proteinExistence type="predicted"/>
<protein>
    <submittedName>
        <fullName evidence="2">Uncharacterized protein</fullName>
    </submittedName>
</protein>
<evidence type="ECO:0000313" key="2">
    <source>
        <dbReference type="EMBL" id="KAJ0395068.1"/>
    </source>
</evidence>